<evidence type="ECO:0000256" key="7">
    <source>
        <dbReference type="ARBA" id="ARBA00022618"/>
    </source>
</evidence>
<comment type="subunit">
    <text evidence="17">Interacts (via MIM1-B) with VPS4A; interaction takes place at the midbody ring following cytokinesis checkpoint activation.</text>
</comment>
<dbReference type="PANTHER" id="PTHR46603:SF1">
    <property type="entry name" value="ABSCISSION_NOCUT CHECKPOINT REGULATOR"/>
    <property type="match status" value="1"/>
</dbReference>
<dbReference type="GO" id="GO:0005813">
    <property type="term" value="C:centrosome"/>
    <property type="evidence" value="ECO:0007669"/>
    <property type="project" value="UniProtKB-SubCell"/>
</dbReference>
<keyword evidence="10" id="KW-0862">Zinc</keyword>
<comment type="subcellular location">
    <subcellularLocation>
        <location evidence="3">Cleavage furrow</location>
    </subcellularLocation>
    <subcellularLocation>
        <location evidence="1">Cytoplasm</location>
        <location evidence="1">Cytoskeleton</location>
        <location evidence="1">Microtubule organizing center</location>
        <location evidence="1">Centrosome</location>
    </subcellularLocation>
    <subcellularLocation>
        <location evidence="2">Midbody</location>
        <location evidence="2">Midbody ring</location>
    </subcellularLocation>
</comment>
<keyword evidence="12" id="KW-0175">Coiled coil</keyword>
<dbReference type="InterPro" id="IPR044553">
    <property type="entry name" value="Bbox1_ANCHR"/>
</dbReference>
<evidence type="ECO:0000256" key="4">
    <source>
        <dbReference type="ARBA" id="ARBA00022490"/>
    </source>
</evidence>
<comment type="function">
    <text evidence="16">Key regulator of abscission step in cytokinesis: part of the cytokinesis checkpoint, a process required to delay abscission to prevent both premature resolution of intercellular chromosome bridges and accumulation of DNA damage. Together with CHMP4C, required to retain abscission-competent VPS4 (VPS4A and/or VPS4B) at the midbody ring until abscission checkpoint signaling is terminated at late cytokinesis. Deactivation of AURKB results in dephosphorylation of CHMP4C followed by its dissociation from ZFYVE19/ANCHR and VPS4 and subsequent abscission.</text>
</comment>
<keyword evidence="15" id="KW-0131">Cell cycle</keyword>
<dbReference type="InterPro" id="IPR011011">
    <property type="entry name" value="Znf_FYVE_PHD"/>
</dbReference>
<proteinExistence type="predicted"/>
<dbReference type="CDD" id="cd15749">
    <property type="entry name" value="FYVE_ZFY19"/>
    <property type="match status" value="1"/>
</dbReference>
<sequence>ISTAAQALGQEGPPDLSGSAFLATILTSLSAAFSSMPSSPYRSIYPAVLGATMESRCYGCAVKFTLFKKEYGCKNCGRAFCSGCLSFSAAVPRTGNTQQKVCKQCHEVLTRGSSANASKWSPPQNYKKRVAALEAKQKPSTSQSQGLTRQDQMIAERLARLRQENKPKLVPSQEEIEARLAALKDERQGSIPSTREMEARLAALQGRVLPSQTPQPAHHTPDNGTQAQQTQDLLTQLAAEVAIDSWKGGGPAASLQNDLNQGGPGSTNSKKQASWSLEEEKSRLLAEAALELREENTRQERILALAKRLAVLRGQDPERVTLQDYRLPDSDDDEDEETAIQRVLQQLTEEAALDEASGFNIPAEQASRPRTQPRRTQPEAQDVDPRPEAEEEELPWCCICNEDATLRCAGCDGDLFCARCFREGHDAFELKEHHTSAYSPPRAGREH</sequence>
<dbReference type="Pfam" id="PF22586">
    <property type="entry name" value="ANCHR-like_BBOX"/>
    <property type="match status" value="1"/>
</dbReference>
<evidence type="ECO:0000256" key="11">
    <source>
        <dbReference type="ARBA" id="ARBA00022843"/>
    </source>
</evidence>
<accession>A0A8D2E723</accession>
<reference evidence="23" key="2">
    <citation type="submission" date="2025-08" db="UniProtKB">
        <authorList>
            <consortium name="Ensembl"/>
        </authorList>
    </citation>
    <scope>IDENTIFICATION</scope>
</reference>
<evidence type="ECO:0000256" key="15">
    <source>
        <dbReference type="ARBA" id="ARBA00023306"/>
    </source>
</evidence>
<dbReference type="InterPro" id="IPR013083">
    <property type="entry name" value="Znf_RING/FYVE/PHD"/>
</dbReference>
<dbReference type="CDD" id="cd19817">
    <property type="entry name" value="Bbox1_ANCHR-like"/>
    <property type="match status" value="1"/>
</dbReference>
<feature type="region of interest" description="Disordered" evidence="21">
    <location>
        <begin position="354"/>
        <end position="388"/>
    </location>
</feature>
<evidence type="ECO:0000256" key="17">
    <source>
        <dbReference type="ARBA" id="ARBA00064127"/>
    </source>
</evidence>
<protein>
    <recommendedName>
        <fullName evidence="18">Abscission/NoCut checkpoint regulator</fullName>
    </recommendedName>
    <alternativeName>
        <fullName evidence="19">Zinc finger FYVE domain-containing protein 19</fullName>
    </alternativeName>
</protein>
<evidence type="ECO:0000256" key="18">
    <source>
        <dbReference type="ARBA" id="ARBA00070033"/>
    </source>
</evidence>
<keyword evidence="8" id="KW-0479">Metal-binding</keyword>
<keyword evidence="6" id="KW-0597">Phosphoprotein</keyword>
<evidence type="ECO:0000256" key="6">
    <source>
        <dbReference type="ARBA" id="ARBA00022553"/>
    </source>
</evidence>
<evidence type="ECO:0000313" key="23">
    <source>
        <dbReference type="Ensembl" id="ENSTGEP00000001956.1"/>
    </source>
</evidence>
<feature type="region of interest" description="Disordered" evidence="21">
    <location>
        <begin position="248"/>
        <end position="275"/>
    </location>
</feature>
<evidence type="ECO:0000313" key="24">
    <source>
        <dbReference type="Proteomes" id="UP000694411"/>
    </source>
</evidence>
<evidence type="ECO:0000256" key="13">
    <source>
        <dbReference type="ARBA" id="ARBA00023121"/>
    </source>
</evidence>
<dbReference type="Gene3D" id="3.30.40.10">
    <property type="entry name" value="Zinc/RING finger domain, C3HC4 (zinc finger)"/>
    <property type="match status" value="1"/>
</dbReference>
<keyword evidence="4" id="KW-0963">Cytoplasm</keyword>
<evidence type="ECO:0000256" key="10">
    <source>
        <dbReference type="ARBA" id="ARBA00022833"/>
    </source>
</evidence>
<dbReference type="GO" id="GO:0051301">
    <property type="term" value="P:cell division"/>
    <property type="evidence" value="ECO:0007669"/>
    <property type="project" value="UniProtKB-KW"/>
</dbReference>
<dbReference type="Proteomes" id="UP000694411">
    <property type="component" value="Chromosome 7a"/>
</dbReference>
<dbReference type="GO" id="GO:0032154">
    <property type="term" value="C:cleavage furrow"/>
    <property type="evidence" value="ECO:0007669"/>
    <property type="project" value="UniProtKB-SubCell"/>
</dbReference>
<evidence type="ECO:0000256" key="21">
    <source>
        <dbReference type="SAM" id="MobiDB-lite"/>
    </source>
</evidence>
<organism evidence="23 24">
    <name type="scientific">Theropithecus gelada</name>
    <name type="common">Gelada baboon</name>
    <dbReference type="NCBI Taxonomy" id="9565"/>
    <lineage>
        <taxon>Eukaryota</taxon>
        <taxon>Metazoa</taxon>
        <taxon>Chordata</taxon>
        <taxon>Craniata</taxon>
        <taxon>Vertebrata</taxon>
        <taxon>Euteleostomi</taxon>
        <taxon>Mammalia</taxon>
        <taxon>Eutheria</taxon>
        <taxon>Euarchontoglires</taxon>
        <taxon>Primates</taxon>
        <taxon>Haplorrhini</taxon>
        <taxon>Catarrhini</taxon>
        <taxon>Cercopithecidae</taxon>
        <taxon>Cercopithecinae</taxon>
        <taxon>Theropithecus</taxon>
    </lineage>
</organism>
<evidence type="ECO:0000256" key="9">
    <source>
        <dbReference type="ARBA" id="ARBA00022771"/>
    </source>
</evidence>
<dbReference type="GO" id="GO:0032266">
    <property type="term" value="F:phosphatidylinositol-3-phosphate binding"/>
    <property type="evidence" value="ECO:0007669"/>
    <property type="project" value="TreeGrafter"/>
</dbReference>
<keyword evidence="13" id="KW-0446">Lipid-binding</keyword>
<evidence type="ECO:0000256" key="1">
    <source>
        <dbReference type="ARBA" id="ARBA00004300"/>
    </source>
</evidence>
<dbReference type="Pfam" id="PF01363">
    <property type="entry name" value="FYVE"/>
    <property type="match status" value="1"/>
</dbReference>
<reference evidence="23" key="3">
    <citation type="submission" date="2025-09" db="UniProtKB">
        <authorList>
            <consortium name="Ensembl"/>
        </authorList>
    </citation>
    <scope>IDENTIFICATION</scope>
</reference>
<keyword evidence="7" id="KW-0132">Cell division</keyword>
<evidence type="ECO:0000256" key="3">
    <source>
        <dbReference type="ARBA" id="ARBA00004626"/>
    </source>
</evidence>
<feature type="region of interest" description="Disordered" evidence="21">
    <location>
        <begin position="211"/>
        <end position="230"/>
    </location>
</feature>
<feature type="domain" description="FYVE-type" evidence="22">
    <location>
        <begin position="55"/>
        <end position="110"/>
    </location>
</feature>
<dbReference type="PROSITE" id="PS50178">
    <property type="entry name" value="ZF_FYVE"/>
    <property type="match status" value="1"/>
</dbReference>
<evidence type="ECO:0000259" key="22">
    <source>
        <dbReference type="PROSITE" id="PS50178"/>
    </source>
</evidence>
<dbReference type="GO" id="GO:0044878">
    <property type="term" value="P:mitotic cytokinesis checkpoint signaling"/>
    <property type="evidence" value="ECO:0007669"/>
    <property type="project" value="TreeGrafter"/>
</dbReference>
<evidence type="ECO:0000256" key="16">
    <source>
        <dbReference type="ARBA" id="ARBA00055913"/>
    </source>
</evidence>
<dbReference type="SUPFAM" id="SSF57903">
    <property type="entry name" value="FYVE/PHD zinc finger"/>
    <property type="match status" value="1"/>
</dbReference>
<dbReference type="FunFam" id="3.30.40.10:FF:000333">
    <property type="entry name" value="Zinc finger FYVE-type containing 19"/>
    <property type="match status" value="1"/>
</dbReference>
<evidence type="ECO:0000256" key="14">
    <source>
        <dbReference type="ARBA" id="ARBA00023212"/>
    </source>
</evidence>
<dbReference type="PANTHER" id="PTHR46603">
    <property type="entry name" value="ABSCISSION/NOCUT CHECKPOINT REGULATOR"/>
    <property type="match status" value="1"/>
</dbReference>
<dbReference type="GO" id="GO:0009838">
    <property type="term" value="P:abscission"/>
    <property type="evidence" value="ECO:0007669"/>
    <property type="project" value="TreeGrafter"/>
</dbReference>
<evidence type="ECO:0000256" key="5">
    <source>
        <dbReference type="ARBA" id="ARBA00022499"/>
    </source>
</evidence>
<dbReference type="SUPFAM" id="SSF57845">
    <property type="entry name" value="B-box zinc-binding domain"/>
    <property type="match status" value="1"/>
</dbReference>
<keyword evidence="24" id="KW-1185">Reference proteome</keyword>
<dbReference type="Ensembl" id="ENSTGET00000002441.1">
    <property type="protein sequence ID" value="ENSTGEP00000001956.1"/>
    <property type="gene ID" value="ENSTGEG00000001745.1"/>
</dbReference>
<feature type="compositionally biased region" description="Polar residues" evidence="21">
    <location>
        <begin position="254"/>
        <end position="275"/>
    </location>
</feature>
<evidence type="ECO:0000256" key="8">
    <source>
        <dbReference type="ARBA" id="ARBA00022723"/>
    </source>
</evidence>
<keyword evidence="5" id="KW-1017">Isopeptide bond</keyword>
<reference evidence="23" key="1">
    <citation type="submission" date="2018-05" db="EMBL/GenBank/DDBJ databases">
        <title>Whole genome of Theropithecus gelada.</title>
        <authorList>
            <person name="Chiou K.L."/>
            <person name="Snyder-Mackler N."/>
        </authorList>
    </citation>
    <scope>NUCLEOTIDE SEQUENCE [LARGE SCALE GENOMIC DNA]</scope>
</reference>
<evidence type="ECO:0000256" key="2">
    <source>
        <dbReference type="ARBA" id="ARBA00004476"/>
    </source>
</evidence>
<dbReference type="InterPro" id="IPR017455">
    <property type="entry name" value="Znf_FYVE-rel"/>
</dbReference>
<keyword evidence="14" id="KW-0206">Cytoskeleton</keyword>
<dbReference type="SMART" id="SM00064">
    <property type="entry name" value="FYVE"/>
    <property type="match status" value="1"/>
</dbReference>
<dbReference type="AlphaFoldDB" id="A0A8D2E723"/>
<evidence type="ECO:0000256" key="20">
    <source>
        <dbReference type="PROSITE-ProRule" id="PRU00091"/>
    </source>
</evidence>
<keyword evidence="11" id="KW-0832">Ubl conjugation</keyword>
<evidence type="ECO:0000256" key="19">
    <source>
        <dbReference type="ARBA" id="ARBA00083264"/>
    </source>
</evidence>
<dbReference type="GO" id="GO:0090543">
    <property type="term" value="C:Flemming body"/>
    <property type="evidence" value="ECO:0007669"/>
    <property type="project" value="UniProtKB-SubCell"/>
</dbReference>
<keyword evidence="9 20" id="KW-0863">Zinc-finger</keyword>
<dbReference type="InterPro" id="IPR000306">
    <property type="entry name" value="Znf_FYVE"/>
</dbReference>
<dbReference type="GO" id="GO:0008270">
    <property type="term" value="F:zinc ion binding"/>
    <property type="evidence" value="ECO:0007669"/>
    <property type="project" value="UniProtKB-KW"/>
</dbReference>
<name>A0A8D2E723_THEGE</name>
<evidence type="ECO:0000256" key="12">
    <source>
        <dbReference type="ARBA" id="ARBA00023054"/>
    </source>
</evidence>